<protein>
    <submittedName>
        <fullName evidence="2">Uncharacterized protein</fullName>
    </submittedName>
</protein>
<feature type="region of interest" description="Disordered" evidence="1">
    <location>
        <begin position="85"/>
        <end position="111"/>
    </location>
</feature>
<dbReference type="EMBL" id="JASCZI010182115">
    <property type="protein sequence ID" value="MED6187069.1"/>
    <property type="molecule type" value="Genomic_DNA"/>
</dbReference>
<keyword evidence="3" id="KW-1185">Reference proteome</keyword>
<gene>
    <name evidence="2" type="ORF">PIB30_072888</name>
</gene>
<evidence type="ECO:0000256" key="1">
    <source>
        <dbReference type="SAM" id="MobiDB-lite"/>
    </source>
</evidence>
<evidence type="ECO:0000313" key="3">
    <source>
        <dbReference type="Proteomes" id="UP001341840"/>
    </source>
</evidence>
<evidence type="ECO:0000313" key="2">
    <source>
        <dbReference type="EMBL" id="MED6187069.1"/>
    </source>
</evidence>
<name>A0ABU6WMG6_9FABA</name>
<reference evidence="2 3" key="1">
    <citation type="journal article" date="2023" name="Plants (Basel)">
        <title>Bridging the Gap: Combining Genomics and Transcriptomics Approaches to Understand Stylosanthes scabra, an Orphan Legume from the Brazilian Caatinga.</title>
        <authorList>
            <person name="Ferreira-Neto J.R.C."/>
            <person name="da Silva M.D."/>
            <person name="Binneck E."/>
            <person name="de Melo N.F."/>
            <person name="da Silva R.H."/>
            <person name="de Melo A.L.T.M."/>
            <person name="Pandolfi V."/>
            <person name="Bustamante F.O."/>
            <person name="Brasileiro-Vidal A.C."/>
            <person name="Benko-Iseppon A.M."/>
        </authorList>
    </citation>
    <scope>NUCLEOTIDE SEQUENCE [LARGE SCALE GENOMIC DNA]</scope>
    <source>
        <tissue evidence="2">Leaves</tissue>
    </source>
</reference>
<sequence>MLEYAKSKFTIPSDGEPWVLDTIGELWKQFKKQENLTCEVRGLRSLVKVLFQQVNPDMNEEQLQVMIEAAQQYATDVNSVQNGVRQSIPPLSGSSHIRKDVDINSHSRRKL</sequence>
<comment type="caution">
    <text evidence="2">The sequence shown here is derived from an EMBL/GenBank/DDBJ whole genome shotgun (WGS) entry which is preliminary data.</text>
</comment>
<dbReference type="Proteomes" id="UP001341840">
    <property type="component" value="Unassembled WGS sequence"/>
</dbReference>
<organism evidence="2 3">
    <name type="scientific">Stylosanthes scabra</name>
    <dbReference type="NCBI Taxonomy" id="79078"/>
    <lineage>
        <taxon>Eukaryota</taxon>
        <taxon>Viridiplantae</taxon>
        <taxon>Streptophyta</taxon>
        <taxon>Embryophyta</taxon>
        <taxon>Tracheophyta</taxon>
        <taxon>Spermatophyta</taxon>
        <taxon>Magnoliopsida</taxon>
        <taxon>eudicotyledons</taxon>
        <taxon>Gunneridae</taxon>
        <taxon>Pentapetalae</taxon>
        <taxon>rosids</taxon>
        <taxon>fabids</taxon>
        <taxon>Fabales</taxon>
        <taxon>Fabaceae</taxon>
        <taxon>Papilionoideae</taxon>
        <taxon>50 kb inversion clade</taxon>
        <taxon>dalbergioids sensu lato</taxon>
        <taxon>Dalbergieae</taxon>
        <taxon>Pterocarpus clade</taxon>
        <taxon>Stylosanthes</taxon>
    </lineage>
</organism>
<proteinExistence type="predicted"/>
<accession>A0ABU6WMG6</accession>